<reference evidence="1 2" key="1">
    <citation type="submission" date="2020-08" db="EMBL/GenBank/DDBJ databases">
        <title>Genomic Encyclopedia of Type Strains, Phase IV (KMG-IV): sequencing the most valuable type-strain genomes for metagenomic binning, comparative biology and taxonomic classification.</title>
        <authorList>
            <person name="Goeker M."/>
        </authorList>
    </citation>
    <scope>NUCLEOTIDE SEQUENCE [LARGE SCALE GENOMIC DNA]</scope>
    <source>
        <strain evidence="1 2">DSM 101535</strain>
    </source>
</reference>
<evidence type="ECO:0000313" key="2">
    <source>
        <dbReference type="Proteomes" id="UP000560131"/>
    </source>
</evidence>
<dbReference type="RefSeq" id="WP_184038557.1">
    <property type="nucleotide sequence ID" value="NZ_BAABAR010000005.1"/>
</dbReference>
<evidence type="ECO:0000313" key="1">
    <source>
        <dbReference type="EMBL" id="MBB5726711.1"/>
    </source>
</evidence>
<sequence>MAGHSENIRFEGRPMWESYVDEAAAALSAVCHDSFIALAKRLLTLPGNIEPHTDALELSAMKEEARKLLLRMQPSPHDQSRD</sequence>
<gene>
    <name evidence="1" type="ORF">FHS97_002659</name>
</gene>
<dbReference type="Proteomes" id="UP000560131">
    <property type="component" value="Unassembled WGS sequence"/>
</dbReference>
<comment type="caution">
    <text evidence="1">The sequence shown here is derived from an EMBL/GenBank/DDBJ whole genome shotgun (WGS) entry which is preliminary data.</text>
</comment>
<keyword evidence="2" id="KW-1185">Reference proteome</keyword>
<dbReference type="EMBL" id="JACIJN010000009">
    <property type="protein sequence ID" value="MBB5726711.1"/>
    <property type="molecule type" value="Genomic_DNA"/>
</dbReference>
<organism evidence="1 2">
    <name type="scientific">Sphingomonas endophytica</name>
    <dbReference type="NCBI Taxonomy" id="869719"/>
    <lineage>
        <taxon>Bacteria</taxon>
        <taxon>Pseudomonadati</taxon>
        <taxon>Pseudomonadota</taxon>
        <taxon>Alphaproteobacteria</taxon>
        <taxon>Sphingomonadales</taxon>
        <taxon>Sphingomonadaceae</taxon>
        <taxon>Sphingomonas</taxon>
    </lineage>
</organism>
<protein>
    <submittedName>
        <fullName evidence="1">Uncharacterized protein</fullName>
    </submittedName>
</protein>
<accession>A0ABR6N7H0</accession>
<proteinExistence type="predicted"/>
<name>A0ABR6N7H0_9SPHN</name>